<sequence length="124" mass="13310">MGTTCRACTSNRTTTVTQVPLLDDSLRFSVGIAFADFALSNFYISPQCGCGLDCPDVDDVVTQSPIRLPGRHLVGPDEVTAGVGNGDDLERRGTDLELHEVLGVVIGQLSRVTFDTLVHELVSF</sequence>
<organism evidence="1 2">
    <name type="scientific">Canna indica</name>
    <name type="common">Indian-shot</name>
    <dbReference type="NCBI Taxonomy" id="4628"/>
    <lineage>
        <taxon>Eukaryota</taxon>
        <taxon>Viridiplantae</taxon>
        <taxon>Streptophyta</taxon>
        <taxon>Embryophyta</taxon>
        <taxon>Tracheophyta</taxon>
        <taxon>Spermatophyta</taxon>
        <taxon>Magnoliopsida</taxon>
        <taxon>Liliopsida</taxon>
        <taxon>Zingiberales</taxon>
        <taxon>Cannaceae</taxon>
        <taxon>Canna</taxon>
    </lineage>
</organism>
<dbReference type="AlphaFoldDB" id="A0AAQ3JZ80"/>
<reference evidence="1 2" key="1">
    <citation type="submission" date="2023-10" db="EMBL/GenBank/DDBJ databases">
        <title>Chromosome-scale genome assembly provides insights into flower coloration mechanisms of Canna indica.</title>
        <authorList>
            <person name="Li C."/>
        </authorList>
    </citation>
    <scope>NUCLEOTIDE SEQUENCE [LARGE SCALE GENOMIC DNA]</scope>
    <source>
        <tissue evidence="1">Flower</tissue>
    </source>
</reference>
<accession>A0AAQ3JZ80</accession>
<dbReference type="EMBL" id="CP136891">
    <property type="protein sequence ID" value="WOK97637.1"/>
    <property type="molecule type" value="Genomic_DNA"/>
</dbReference>
<proteinExistence type="predicted"/>
<keyword evidence="2" id="KW-1185">Reference proteome</keyword>
<dbReference type="Proteomes" id="UP001327560">
    <property type="component" value="Chromosome 2"/>
</dbReference>
<protein>
    <submittedName>
        <fullName evidence="1">Uncharacterized protein</fullName>
    </submittedName>
</protein>
<name>A0AAQ3JZ80_9LILI</name>
<evidence type="ECO:0000313" key="2">
    <source>
        <dbReference type="Proteomes" id="UP001327560"/>
    </source>
</evidence>
<evidence type="ECO:0000313" key="1">
    <source>
        <dbReference type="EMBL" id="WOK97637.1"/>
    </source>
</evidence>
<gene>
    <name evidence="1" type="ORF">Cni_G06345</name>
</gene>